<evidence type="ECO:0000259" key="10">
    <source>
        <dbReference type="PROSITE" id="PS50878"/>
    </source>
</evidence>
<organism evidence="11 12">
    <name type="scientific">Electrophorus voltai</name>
    <dbReference type="NCBI Taxonomy" id="2609070"/>
    <lineage>
        <taxon>Eukaryota</taxon>
        <taxon>Metazoa</taxon>
        <taxon>Chordata</taxon>
        <taxon>Craniata</taxon>
        <taxon>Vertebrata</taxon>
        <taxon>Euteleostomi</taxon>
        <taxon>Actinopterygii</taxon>
        <taxon>Neopterygii</taxon>
        <taxon>Teleostei</taxon>
        <taxon>Ostariophysi</taxon>
        <taxon>Gymnotiformes</taxon>
        <taxon>Gymnotoidei</taxon>
        <taxon>Gymnotidae</taxon>
        <taxon>Electrophorus</taxon>
    </lineage>
</organism>
<dbReference type="PANTHER" id="PTHR24559:SF440">
    <property type="entry name" value="RIBONUCLEASE H"/>
    <property type="match status" value="1"/>
</dbReference>
<keyword evidence="5" id="KW-0548">Nucleotidyltransferase</keyword>
<evidence type="ECO:0000256" key="4">
    <source>
        <dbReference type="ARBA" id="ARBA00022679"/>
    </source>
</evidence>
<dbReference type="Proteomes" id="UP001239994">
    <property type="component" value="Unassembled WGS sequence"/>
</dbReference>
<comment type="similarity">
    <text evidence="1">Belongs to the beta type-B retroviral polymerase family. HERV class-II K(HML-2) pol subfamily.</text>
</comment>
<dbReference type="InterPro" id="IPR043502">
    <property type="entry name" value="DNA/RNA_pol_sf"/>
</dbReference>
<dbReference type="InterPro" id="IPR053134">
    <property type="entry name" value="RNA-dir_DNA_polymerase"/>
</dbReference>
<protein>
    <recommendedName>
        <fullName evidence="2">ribonuclease H</fullName>
        <ecNumber evidence="2">3.1.26.4</ecNumber>
    </recommendedName>
</protein>
<dbReference type="EMBL" id="JAROKS010000007">
    <property type="protein sequence ID" value="KAK1802107.1"/>
    <property type="molecule type" value="Genomic_DNA"/>
</dbReference>
<sequence>MDEYIQESLALGFIWPSTSLAGAGFFFVGKKDCGLCPCIDYQGLNKISIKDRYPLPLMTSAFKTVQQASIFTKLNLHIAYNLVRIQEGDEWKTAFITPSGHYEYLVMPFGLMNAPTVFQRYINEVLREALNRYVFIYLDDILIYSQTADEHVTHVGWVLQLLLENHLFVKLEKSMFHA</sequence>
<evidence type="ECO:0000256" key="5">
    <source>
        <dbReference type="ARBA" id="ARBA00022695"/>
    </source>
</evidence>
<keyword evidence="7" id="KW-0255">Endonuclease</keyword>
<evidence type="ECO:0000256" key="3">
    <source>
        <dbReference type="ARBA" id="ARBA00022670"/>
    </source>
</evidence>
<dbReference type="FunFam" id="3.10.10.10:FF:000007">
    <property type="entry name" value="Retrovirus-related Pol polyprotein from transposon 17.6-like Protein"/>
    <property type="match status" value="1"/>
</dbReference>
<dbReference type="InterPro" id="IPR043128">
    <property type="entry name" value="Rev_trsase/Diguanyl_cyclase"/>
</dbReference>
<keyword evidence="8" id="KW-0378">Hydrolase</keyword>
<dbReference type="GO" id="GO:0003964">
    <property type="term" value="F:RNA-directed DNA polymerase activity"/>
    <property type="evidence" value="ECO:0007669"/>
    <property type="project" value="UniProtKB-KW"/>
</dbReference>
<name>A0AAD8ZML4_9TELE</name>
<accession>A0AAD8ZML4</accession>
<proteinExistence type="inferred from homology"/>
<evidence type="ECO:0000256" key="9">
    <source>
        <dbReference type="ARBA" id="ARBA00022918"/>
    </source>
</evidence>
<dbReference type="GO" id="GO:0008233">
    <property type="term" value="F:peptidase activity"/>
    <property type="evidence" value="ECO:0007669"/>
    <property type="project" value="UniProtKB-KW"/>
</dbReference>
<evidence type="ECO:0000313" key="12">
    <source>
        <dbReference type="Proteomes" id="UP001239994"/>
    </source>
</evidence>
<evidence type="ECO:0000256" key="1">
    <source>
        <dbReference type="ARBA" id="ARBA00010879"/>
    </source>
</evidence>
<keyword evidence="4" id="KW-0808">Transferase</keyword>
<keyword evidence="12" id="KW-1185">Reference proteome</keyword>
<dbReference type="Gene3D" id="3.10.10.10">
    <property type="entry name" value="HIV Type 1 Reverse Transcriptase, subunit A, domain 1"/>
    <property type="match status" value="1"/>
</dbReference>
<dbReference type="PANTHER" id="PTHR24559">
    <property type="entry name" value="TRANSPOSON TY3-I GAG-POL POLYPROTEIN"/>
    <property type="match status" value="1"/>
</dbReference>
<dbReference type="InterPro" id="IPR000477">
    <property type="entry name" value="RT_dom"/>
</dbReference>
<dbReference type="Pfam" id="PF00078">
    <property type="entry name" value="RVT_1"/>
    <property type="match status" value="1"/>
</dbReference>
<evidence type="ECO:0000256" key="2">
    <source>
        <dbReference type="ARBA" id="ARBA00012180"/>
    </source>
</evidence>
<dbReference type="Gene3D" id="3.30.70.270">
    <property type="match status" value="1"/>
</dbReference>
<keyword evidence="3" id="KW-0645">Protease</keyword>
<evidence type="ECO:0000256" key="8">
    <source>
        <dbReference type="ARBA" id="ARBA00022801"/>
    </source>
</evidence>
<feature type="domain" description="Reverse transcriptase" evidence="10">
    <location>
        <begin position="1"/>
        <end position="178"/>
    </location>
</feature>
<evidence type="ECO:0000256" key="7">
    <source>
        <dbReference type="ARBA" id="ARBA00022759"/>
    </source>
</evidence>
<dbReference type="CDD" id="cd01647">
    <property type="entry name" value="RT_LTR"/>
    <property type="match status" value="1"/>
</dbReference>
<comment type="caution">
    <text evidence="11">The sequence shown here is derived from an EMBL/GenBank/DDBJ whole genome shotgun (WGS) entry which is preliminary data.</text>
</comment>
<dbReference type="GO" id="GO:0004523">
    <property type="term" value="F:RNA-DNA hybrid ribonuclease activity"/>
    <property type="evidence" value="ECO:0007669"/>
    <property type="project" value="UniProtKB-EC"/>
</dbReference>
<dbReference type="GO" id="GO:0006508">
    <property type="term" value="P:proteolysis"/>
    <property type="evidence" value="ECO:0007669"/>
    <property type="project" value="UniProtKB-KW"/>
</dbReference>
<gene>
    <name evidence="11" type="ORF">P4O66_004449</name>
</gene>
<dbReference type="PROSITE" id="PS50878">
    <property type="entry name" value="RT_POL"/>
    <property type="match status" value="1"/>
</dbReference>
<evidence type="ECO:0000256" key="6">
    <source>
        <dbReference type="ARBA" id="ARBA00022722"/>
    </source>
</evidence>
<evidence type="ECO:0000313" key="11">
    <source>
        <dbReference type="EMBL" id="KAK1802107.1"/>
    </source>
</evidence>
<dbReference type="EC" id="3.1.26.4" evidence="2"/>
<keyword evidence="9" id="KW-0695">RNA-directed DNA polymerase</keyword>
<reference evidence="11" key="1">
    <citation type="submission" date="2023-03" db="EMBL/GenBank/DDBJ databases">
        <title>Electrophorus voltai genome.</title>
        <authorList>
            <person name="Bian C."/>
        </authorList>
    </citation>
    <scope>NUCLEOTIDE SEQUENCE</scope>
    <source>
        <strain evidence="11">CB-2022</strain>
        <tissue evidence="11">Muscle</tissue>
    </source>
</reference>
<keyword evidence="6" id="KW-0540">Nuclease</keyword>
<dbReference type="SUPFAM" id="SSF56672">
    <property type="entry name" value="DNA/RNA polymerases"/>
    <property type="match status" value="1"/>
</dbReference>
<dbReference type="AlphaFoldDB" id="A0AAD8ZML4"/>